<feature type="region of interest" description="Disordered" evidence="7">
    <location>
        <begin position="230"/>
        <end position="278"/>
    </location>
</feature>
<feature type="chain" id="PRO_5045956346" evidence="8">
    <location>
        <begin position="24"/>
        <end position="278"/>
    </location>
</feature>
<dbReference type="GO" id="GO:0008233">
    <property type="term" value="F:peptidase activity"/>
    <property type="evidence" value="ECO:0007669"/>
    <property type="project" value="UniProtKB-KW"/>
</dbReference>
<dbReference type="Gene3D" id="3.30.2010.10">
    <property type="entry name" value="Metalloproteases ('zincins'), catalytic domain"/>
    <property type="match status" value="1"/>
</dbReference>
<dbReference type="Proteomes" id="UP001523550">
    <property type="component" value="Unassembled WGS sequence"/>
</dbReference>
<keyword evidence="8" id="KW-0732">Signal</keyword>
<dbReference type="InterPro" id="IPR051156">
    <property type="entry name" value="Mito/Outer_Membr_Metalloprot"/>
</dbReference>
<evidence type="ECO:0000256" key="5">
    <source>
        <dbReference type="ARBA" id="ARBA00023049"/>
    </source>
</evidence>
<dbReference type="RefSeq" id="WP_253448663.1">
    <property type="nucleotide sequence ID" value="NZ_JALJYF010000002.1"/>
</dbReference>
<dbReference type="EMBL" id="JALJYF010000002">
    <property type="protein sequence ID" value="MCP1727821.1"/>
    <property type="molecule type" value="Genomic_DNA"/>
</dbReference>
<evidence type="ECO:0000256" key="1">
    <source>
        <dbReference type="ARBA" id="ARBA00022670"/>
    </source>
</evidence>
<evidence type="ECO:0000256" key="6">
    <source>
        <dbReference type="RuleBase" id="RU003983"/>
    </source>
</evidence>
<feature type="compositionally biased region" description="Basic residues" evidence="7">
    <location>
        <begin position="269"/>
        <end position="278"/>
    </location>
</feature>
<evidence type="ECO:0000313" key="10">
    <source>
        <dbReference type="EMBL" id="MCP1727821.1"/>
    </source>
</evidence>
<proteinExistence type="inferred from homology"/>
<evidence type="ECO:0000256" key="4">
    <source>
        <dbReference type="ARBA" id="ARBA00022833"/>
    </source>
</evidence>
<organism evidence="10 11">
    <name type="scientific">Natronospira proteinivora</name>
    <dbReference type="NCBI Taxonomy" id="1807133"/>
    <lineage>
        <taxon>Bacteria</taxon>
        <taxon>Pseudomonadati</taxon>
        <taxon>Pseudomonadota</taxon>
        <taxon>Gammaproteobacteria</taxon>
        <taxon>Natronospirales</taxon>
        <taxon>Natronospiraceae</taxon>
        <taxon>Natronospira</taxon>
    </lineage>
</organism>
<dbReference type="PANTHER" id="PTHR22726:SF1">
    <property type="entry name" value="METALLOENDOPEPTIDASE OMA1, MITOCHONDRIAL"/>
    <property type="match status" value="1"/>
</dbReference>
<protein>
    <submittedName>
        <fullName evidence="10">Zn-dependent protease</fullName>
    </submittedName>
</protein>
<dbReference type="PANTHER" id="PTHR22726">
    <property type="entry name" value="METALLOENDOPEPTIDASE OMA1"/>
    <property type="match status" value="1"/>
</dbReference>
<evidence type="ECO:0000256" key="2">
    <source>
        <dbReference type="ARBA" id="ARBA00022723"/>
    </source>
</evidence>
<dbReference type="Pfam" id="PF01435">
    <property type="entry name" value="Peptidase_M48"/>
    <property type="match status" value="1"/>
</dbReference>
<evidence type="ECO:0000256" key="8">
    <source>
        <dbReference type="SAM" id="SignalP"/>
    </source>
</evidence>
<evidence type="ECO:0000259" key="9">
    <source>
        <dbReference type="Pfam" id="PF01435"/>
    </source>
</evidence>
<feature type="signal peptide" evidence="8">
    <location>
        <begin position="1"/>
        <end position="23"/>
    </location>
</feature>
<comment type="similarity">
    <text evidence="6">Belongs to the peptidase M48 family.</text>
</comment>
<keyword evidence="3 6" id="KW-0378">Hydrolase</keyword>
<comment type="caution">
    <text evidence="10">The sequence shown here is derived from an EMBL/GenBank/DDBJ whole genome shotgun (WGS) entry which is preliminary data.</text>
</comment>
<gene>
    <name evidence="10" type="ORF">J2T60_001821</name>
</gene>
<dbReference type="InterPro" id="IPR001915">
    <property type="entry name" value="Peptidase_M48"/>
</dbReference>
<keyword evidence="5 6" id="KW-0482">Metalloprotease</keyword>
<evidence type="ECO:0000313" key="11">
    <source>
        <dbReference type="Proteomes" id="UP001523550"/>
    </source>
</evidence>
<dbReference type="GO" id="GO:0006508">
    <property type="term" value="P:proteolysis"/>
    <property type="evidence" value="ECO:0007669"/>
    <property type="project" value="UniProtKB-KW"/>
</dbReference>
<keyword evidence="2" id="KW-0479">Metal-binding</keyword>
<comment type="cofactor">
    <cofactor evidence="6">
        <name>Zn(2+)</name>
        <dbReference type="ChEBI" id="CHEBI:29105"/>
    </cofactor>
    <text evidence="6">Binds 1 zinc ion per subunit.</text>
</comment>
<evidence type="ECO:0000256" key="3">
    <source>
        <dbReference type="ARBA" id="ARBA00022801"/>
    </source>
</evidence>
<feature type="domain" description="Peptidase M48" evidence="9">
    <location>
        <begin position="72"/>
        <end position="254"/>
    </location>
</feature>
<keyword evidence="11" id="KW-1185">Reference proteome</keyword>
<evidence type="ECO:0000256" key="7">
    <source>
        <dbReference type="SAM" id="MobiDB-lite"/>
    </source>
</evidence>
<feature type="compositionally biased region" description="Basic and acidic residues" evidence="7">
    <location>
        <begin position="248"/>
        <end position="268"/>
    </location>
</feature>
<accession>A0ABT1G928</accession>
<keyword evidence="4 6" id="KW-0862">Zinc</keyword>
<reference evidence="10 11" key="1">
    <citation type="submission" date="2022-03" db="EMBL/GenBank/DDBJ databases">
        <title>Genomic Encyclopedia of Type Strains, Phase III (KMG-III): the genomes of soil and plant-associated and newly described type strains.</title>
        <authorList>
            <person name="Whitman W."/>
        </authorList>
    </citation>
    <scope>NUCLEOTIDE SEQUENCE [LARGE SCALE GENOMIC DNA]</scope>
    <source>
        <strain evidence="10 11">BSker1</strain>
    </source>
</reference>
<name>A0ABT1G928_9GAMM</name>
<keyword evidence="1 6" id="KW-0645">Protease</keyword>
<sequence>MGRLRGAGFILLCLSLLAPQWLAAEHPARARLHQIQPVQAAEANERAEIRVGREVAARILARHELHPDAELQRYVNLVGRGLSMHGERPALDFYFAVLDSEQINAYAAPGGYVFVTAGALALMEDEAELVGVLAHEIAHVDARHIVNALGIRAPESSPMAGLTRFFGGAGEAAQVFFSQTVEQVVEVLFEEGLQRDDEFQADAMAVRLAARAGYDPQGLSRFLERMSEKDNGRALDEVSSTHPAASERLSRLSRQLDEEGLSEADRQRRAARFQRHVP</sequence>